<dbReference type="EMBL" id="MFMA01000001">
    <property type="protein sequence ID" value="OGG74194.1"/>
    <property type="molecule type" value="Genomic_DNA"/>
</dbReference>
<dbReference type="CDD" id="cd11378">
    <property type="entry name" value="DUF296"/>
    <property type="match status" value="1"/>
</dbReference>
<dbReference type="AlphaFoldDB" id="A0A1F6EKN0"/>
<evidence type="ECO:0000259" key="1">
    <source>
        <dbReference type="PROSITE" id="PS51742"/>
    </source>
</evidence>
<evidence type="ECO:0000313" key="3">
    <source>
        <dbReference type="Proteomes" id="UP000178427"/>
    </source>
</evidence>
<dbReference type="Proteomes" id="UP000178427">
    <property type="component" value="Unassembled WGS sequence"/>
</dbReference>
<feature type="domain" description="PPC" evidence="1">
    <location>
        <begin position="4"/>
        <end position="143"/>
    </location>
</feature>
<name>A0A1F6EKN0_9BACT</name>
<protein>
    <recommendedName>
        <fullName evidence="1">PPC domain-containing protein</fullName>
    </recommendedName>
</protein>
<organism evidence="2 3">
    <name type="scientific">Candidatus Kaiserbacteria bacterium RIFCSPLOWO2_01_FULL_54_20</name>
    <dbReference type="NCBI Taxonomy" id="1798513"/>
    <lineage>
        <taxon>Bacteria</taxon>
        <taxon>Candidatus Kaiseribacteriota</taxon>
    </lineage>
</organism>
<evidence type="ECO:0000313" key="2">
    <source>
        <dbReference type="EMBL" id="OGG74194.1"/>
    </source>
</evidence>
<sequence>MHAVQIHNGFFLVFERGEDFFPTLGRFCEENEVHWGQFQAIGALEDVEIGYYDLPSRAYVFRSEEGPFEVASMDGNISEMEGEEPVIHAHAVLSRCDDTLECIGGHLRSARVALTLELCLWHVTQPLIRGRDEETGLNLINTTV</sequence>
<dbReference type="PANTHER" id="PTHR34988:SF1">
    <property type="entry name" value="DNA-BINDING PROTEIN"/>
    <property type="match status" value="1"/>
</dbReference>
<reference evidence="2 3" key="1">
    <citation type="journal article" date="2016" name="Nat. Commun.">
        <title>Thousands of microbial genomes shed light on interconnected biogeochemical processes in an aquifer system.</title>
        <authorList>
            <person name="Anantharaman K."/>
            <person name="Brown C.T."/>
            <person name="Hug L.A."/>
            <person name="Sharon I."/>
            <person name="Castelle C.J."/>
            <person name="Probst A.J."/>
            <person name="Thomas B.C."/>
            <person name="Singh A."/>
            <person name="Wilkins M.J."/>
            <person name="Karaoz U."/>
            <person name="Brodie E.L."/>
            <person name="Williams K.H."/>
            <person name="Hubbard S.S."/>
            <person name="Banfield J.F."/>
        </authorList>
    </citation>
    <scope>NUCLEOTIDE SEQUENCE [LARGE SCALE GENOMIC DNA]</scope>
</reference>
<dbReference type="PANTHER" id="PTHR34988">
    <property type="entry name" value="PROTEIN, PUTATIVE-RELATED"/>
    <property type="match status" value="1"/>
</dbReference>
<dbReference type="PROSITE" id="PS51742">
    <property type="entry name" value="PPC"/>
    <property type="match status" value="1"/>
</dbReference>
<dbReference type="InterPro" id="IPR005175">
    <property type="entry name" value="PPC_dom"/>
</dbReference>
<accession>A0A1F6EKN0</accession>
<gene>
    <name evidence="2" type="ORF">A3A40_00170</name>
</gene>
<dbReference type="Pfam" id="PF03479">
    <property type="entry name" value="PCC"/>
    <property type="match status" value="1"/>
</dbReference>
<comment type="caution">
    <text evidence="2">The sequence shown here is derived from an EMBL/GenBank/DDBJ whole genome shotgun (WGS) entry which is preliminary data.</text>
</comment>
<dbReference type="Gene3D" id="3.30.1330.80">
    <property type="entry name" value="Hypothetical protein, similar to alpha- acetolactate decarboxylase, domain 2"/>
    <property type="match status" value="1"/>
</dbReference>
<dbReference type="SUPFAM" id="SSF117856">
    <property type="entry name" value="AF0104/ALDC/Ptd012-like"/>
    <property type="match status" value="1"/>
</dbReference>
<proteinExistence type="predicted"/>
<dbReference type="STRING" id="1798513.A3A40_00170"/>